<comment type="caution">
    <text evidence="10">The sequence shown here is derived from an EMBL/GenBank/DDBJ whole genome shotgun (WGS) entry which is preliminary data.</text>
</comment>
<dbReference type="PANTHER" id="PTHR48041:SF91">
    <property type="entry name" value="ABC TRANSPORTER G FAMILY MEMBER 28"/>
    <property type="match status" value="1"/>
</dbReference>
<feature type="non-terminal residue" evidence="10">
    <location>
        <position position="586"/>
    </location>
</feature>
<dbReference type="InterPro" id="IPR003593">
    <property type="entry name" value="AAA+_ATPase"/>
</dbReference>
<dbReference type="InterPro" id="IPR003439">
    <property type="entry name" value="ABC_transporter-like_ATP-bd"/>
</dbReference>
<dbReference type="Proteomes" id="UP001190700">
    <property type="component" value="Unassembled WGS sequence"/>
</dbReference>
<evidence type="ECO:0000256" key="3">
    <source>
        <dbReference type="ARBA" id="ARBA00022448"/>
    </source>
</evidence>
<dbReference type="GO" id="GO:0016020">
    <property type="term" value="C:membrane"/>
    <property type="evidence" value="ECO:0007669"/>
    <property type="project" value="UniProtKB-SubCell"/>
</dbReference>
<gene>
    <name evidence="10" type="ORF">CYMTET_34700</name>
</gene>
<organism evidence="10 11">
    <name type="scientific">Cymbomonas tetramitiformis</name>
    <dbReference type="NCBI Taxonomy" id="36881"/>
    <lineage>
        <taxon>Eukaryota</taxon>
        <taxon>Viridiplantae</taxon>
        <taxon>Chlorophyta</taxon>
        <taxon>Pyramimonadophyceae</taxon>
        <taxon>Pyramimonadales</taxon>
        <taxon>Pyramimonadaceae</taxon>
        <taxon>Cymbomonas</taxon>
    </lineage>
</organism>
<dbReference type="InterPro" id="IPR043926">
    <property type="entry name" value="ABCG_dom"/>
</dbReference>
<reference evidence="10 11" key="1">
    <citation type="journal article" date="2015" name="Genome Biol. Evol.">
        <title>Comparative Genomics of a Bacterivorous Green Alga Reveals Evolutionary Causalities and Consequences of Phago-Mixotrophic Mode of Nutrition.</title>
        <authorList>
            <person name="Burns J.A."/>
            <person name="Paasch A."/>
            <person name="Narechania A."/>
            <person name="Kim E."/>
        </authorList>
    </citation>
    <scope>NUCLEOTIDE SEQUENCE [LARGE SCALE GENOMIC DNA]</scope>
    <source>
        <strain evidence="10 11">PLY_AMNH</strain>
    </source>
</reference>
<evidence type="ECO:0000256" key="2">
    <source>
        <dbReference type="ARBA" id="ARBA00005814"/>
    </source>
</evidence>
<dbReference type="PANTHER" id="PTHR48041">
    <property type="entry name" value="ABC TRANSPORTER G FAMILY MEMBER 28"/>
    <property type="match status" value="1"/>
</dbReference>
<keyword evidence="4" id="KW-0812">Transmembrane</keyword>
<evidence type="ECO:0000256" key="1">
    <source>
        <dbReference type="ARBA" id="ARBA00004141"/>
    </source>
</evidence>
<keyword evidence="6" id="KW-0067">ATP-binding</keyword>
<dbReference type="EMBL" id="LGRX02021934">
    <property type="protein sequence ID" value="KAK3256148.1"/>
    <property type="molecule type" value="Genomic_DNA"/>
</dbReference>
<dbReference type="GO" id="GO:0005524">
    <property type="term" value="F:ATP binding"/>
    <property type="evidence" value="ECO:0007669"/>
    <property type="project" value="UniProtKB-KW"/>
</dbReference>
<dbReference type="AlphaFoldDB" id="A0AAE0FAL2"/>
<dbReference type="InterPro" id="IPR027417">
    <property type="entry name" value="P-loop_NTPase"/>
</dbReference>
<sequence length="586" mass="63647">MRFGNEIPKFRVSSANTQHCRIGTICVPCTGTDGYHLPGPFCSQSSESCYGQGVCIPCLRGQECPDGSVSPTQAAITAFSADGVVSDAIVENEAISSYYRFQCPVGHLCPAGTYQLSASTECQAMYVQYLRDLMPSEKIKQDAPSGYYCGSGRSGYSSDAESRLEGCDAGAYCPDASLRVPCPKGRYCKAKFERSIRCRTDRRDGCDSEETSQPAVNALQVIFSALALIIFTVASAGMNVYFDSAGDEKARNFAKKIADSSQKLSMIKKVLQGIDLDDLGSTPGGFPIISSPINIKFRNLSLTIGDNMVLNKVCGEYRAGRMVAVMGPSGCGKSTLLNTLCGKATYGERTGKVTINKKKADVTLLKSVMGFVPQDDTVYGDLTVLENLVMSARLRLPAKSSSEKLKSLVQGVVEVLQLTHIQASIVGTVLKRGISGGQKKRVNIGVEMVTEPYVLFLDEPTSGLGATDTLVTMKALHSLARTQRTIVAVIHQPRYQVFLLFHDIHLLYPGGWDVYFGPAKTTEPYFNALGFVTPSAENPADFFLDIISGTITHVNIPGFHSKDLCQWWRQFVMAHDGRLTGWLLSM</sequence>
<dbReference type="Gene3D" id="3.40.50.300">
    <property type="entry name" value="P-loop containing nucleotide triphosphate hydrolases"/>
    <property type="match status" value="1"/>
</dbReference>
<comment type="similarity">
    <text evidence="2">Belongs to the ABC transporter superfamily. ABCG family. Eye pigment precursor importer (TC 3.A.1.204) subfamily.</text>
</comment>
<dbReference type="GO" id="GO:0140359">
    <property type="term" value="F:ABC-type transporter activity"/>
    <property type="evidence" value="ECO:0007669"/>
    <property type="project" value="InterPro"/>
</dbReference>
<evidence type="ECO:0000313" key="11">
    <source>
        <dbReference type="Proteomes" id="UP001190700"/>
    </source>
</evidence>
<keyword evidence="7" id="KW-1133">Transmembrane helix</keyword>
<evidence type="ECO:0000256" key="8">
    <source>
        <dbReference type="ARBA" id="ARBA00023136"/>
    </source>
</evidence>
<feature type="domain" description="ABC transporter" evidence="9">
    <location>
        <begin position="295"/>
        <end position="534"/>
    </location>
</feature>
<proteinExistence type="inferred from homology"/>
<evidence type="ECO:0000256" key="4">
    <source>
        <dbReference type="ARBA" id="ARBA00022692"/>
    </source>
</evidence>
<accession>A0AAE0FAL2</accession>
<dbReference type="Pfam" id="PF00005">
    <property type="entry name" value="ABC_tran"/>
    <property type="match status" value="1"/>
</dbReference>
<keyword evidence="5" id="KW-0547">Nucleotide-binding</keyword>
<dbReference type="FunFam" id="3.40.50.300:FF:000367">
    <property type="entry name" value="ABC transporter G family member 24"/>
    <property type="match status" value="1"/>
</dbReference>
<evidence type="ECO:0000256" key="5">
    <source>
        <dbReference type="ARBA" id="ARBA00022741"/>
    </source>
</evidence>
<dbReference type="SUPFAM" id="SSF52540">
    <property type="entry name" value="P-loop containing nucleoside triphosphate hydrolases"/>
    <property type="match status" value="1"/>
</dbReference>
<evidence type="ECO:0000256" key="7">
    <source>
        <dbReference type="ARBA" id="ARBA00022989"/>
    </source>
</evidence>
<comment type="subcellular location">
    <subcellularLocation>
        <location evidence="1">Membrane</location>
        <topology evidence="1">Multi-pass membrane protein</topology>
    </subcellularLocation>
</comment>
<evidence type="ECO:0000259" key="9">
    <source>
        <dbReference type="PROSITE" id="PS50893"/>
    </source>
</evidence>
<dbReference type="Pfam" id="PF19055">
    <property type="entry name" value="ABC2_membrane_7"/>
    <property type="match status" value="1"/>
</dbReference>
<evidence type="ECO:0000256" key="6">
    <source>
        <dbReference type="ARBA" id="ARBA00022840"/>
    </source>
</evidence>
<dbReference type="PROSITE" id="PS00211">
    <property type="entry name" value="ABC_TRANSPORTER_1"/>
    <property type="match status" value="1"/>
</dbReference>
<name>A0AAE0FAL2_9CHLO</name>
<dbReference type="SMART" id="SM00382">
    <property type="entry name" value="AAA"/>
    <property type="match status" value="1"/>
</dbReference>
<dbReference type="InterPro" id="IPR050352">
    <property type="entry name" value="ABCG_transporters"/>
</dbReference>
<evidence type="ECO:0000313" key="10">
    <source>
        <dbReference type="EMBL" id="KAK3256148.1"/>
    </source>
</evidence>
<protein>
    <recommendedName>
        <fullName evidence="9">ABC transporter domain-containing protein</fullName>
    </recommendedName>
</protein>
<keyword evidence="3" id="KW-0813">Transport</keyword>
<dbReference type="PROSITE" id="PS50893">
    <property type="entry name" value="ABC_TRANSPORTER_2"/>
    <property type="match status" value="1"/>
</dbReference>
<dbReference type="GO" id="GO:0016887">
    <property type="term" value="F:ATP hydrolysis activity"/>
    <property type="evidence" value="ECO:0007669"/>
    <property type="project" value="InterPro"/>
</dbReference>
<keyword evidence="8" id="KW-0472">Membrane</keyword>
<keyword evidence="11" id="KW-1185">Reference proteome</keyword>
<dbReference type="InterPro" id="IPR017871">
    <property type="entry name" value="ABC_transporter-like_CS"/>
</dbReference>